<comment type="caution">
    <text evidence="4">The sequence shown here is derived from an EMBL/GenBank/DDBJ whole genome shotgun (WGS) entry which is preliminary data.</text>
</comment>
<feature type="compositionally biased region" description="Basic and acidic residues" evidence="2">
    <location>
        <begin position="170"/>
        <end position="180"/>
    </location>
</feature>
<feature type="compositionally biased region" description="Basic and acidic residues" evidence="2">
    <location>
        <begin position="221"/>
        <end position="239"/>
    </location>
</feature>
<dbReference type="PANTHER" id="PTHR47080:SF1">
    <property type="entry name" value="CHROMOSOME 16 OPEN READING FRAME 96"/>
    <property type="match status" value="1"/>
</dbReference>
<evidence type="ECO:0000259" key="3">
    <source>
        <dbReference type="Pfam" id="PF16043"/>
    </source>
</evidence>
<feature type="non-terminal residue" evidence="4">
    <location>
        <position position="519"/>
    </location>
</feature>
<evidence type="ECO:0000313" key="5">
    <source>
        <dbReference type="Proteomes" id="UP000727407"/>
    </source>
</evidence>
<evidence type="ECO:0000313" key="4">
    <source>
        <dbReference type="EMBL" id="KAF5896290.1"/>
    </source>
</evidence>
<gene>
    <name evidence="4" type="ORF">DAT39_013991</name>
</gene>
<feature type="region of interest" description="Disordered" evidence="2">
    <location>
        <begin position="169"/>
        <end position="203"/>
    </location>
</feature>
<reference evidence="4" key="1">
    <citation type="submission" date="2020-07" db="EMBL/GenBank/DDBJ databases">
        <title>Clarias magur genome sequencing, assembly and annotation.</title>
        <authorList>
            <person name="Kushwaha B."/>
            <person name="Kumar R."/>
            <person name="Das P."/>
            <person name="Joshi C.G."/>
            <person name="Kumar D."/>
            <person name="Nagpure N.S."/>
            <person name="Pandey M."/>
            <person name="Agarwal S."/>
            <person name="Srivastava S."/>
            <person name="Singh M."/>
            <person name="Sahoo L."/>
            <person name="Jayasankar P."/>
            <person name="Meher P.K."/>
            <person name="Koringa P.G."/>
            <person name="Iquebal M.A."/>
            <person name="Das S.P."/>
            <person name="Bit A."/>
            <person name="Patnaik S."/>
            <person name="Patel N."/>
            <person name="Shah T.M."/>
            <person name="Hinsu A."/>
            <person name="Jena J.K."/>
        </authorList>
    </citation>
    <scope>NUCLEOTIDE SEQUENCE</scope>
    <source>
        <strain evidence="4">CIFAMagur01</strain>
        <tissue evidence="4">Testis</tissue>
    </source>
</reference>
<feature type="coiled-coil region" evidence="1">
    <location>
        <begin position="45"/>
        <end position="100"/>
    </location>
</feature>
<evidence type="ECO:0000256" key="2">
    <source>
        <dbReference type="SAM" id="MobiDB-lite"/>
    </source>
</evidence>
<dbReference type="PANTHER" id="PTHR47080">
    <property type="entry name" value="CHROMOSOME 16 OPEN READING FRAME 96"/>
    <property type="match status" value="1"/>
</dbReference>
<dbReference type="Pfam" id="PF16043">
    <property type="entry name" value="DUF4795"/>
    <property type="match status" value="1"/>
</dbReference>
<feature type="domain" description="DUF4795" evidence="3">
    <location>
        <begin position="298"/>
        <end position="477"/>
    </location>
</feature>
<keyword evidence="1" id="KW-0175">Coiled coil</keyword>
<organism evidence="4 5">
    <name type="scientific">Clarias magur</name>
    <name type="common">Asian catfish</name>
    <name type="synonym">Macropteronotus magur</name>
    <dbReference type="NCBI Taxonomy" id="1594786"/>
    <lineage>
        <taxon>Eukaryota</taxon>
        <taxon>Metazoa</taxon>
        <taxon>Chordata</taxon>
        <taxon>Craniata</taxon>
        <taxon>Vertebrata</taxon>
        <taxon>Euteleostomi</taxon>
        <taxon>Actinopterygii</taxon>
        <taxon>Neopterygii</taxon>
        <taxon>Teleostei</taxon>
        <taxon>Ostariophysi</taxon>
        <taxon>Siluriformes</taxon>
        <taxon>Clariidae</taxon>
        <taxon>Clarias</taxon>
    </lineage>
</organism>
<evidence type="ECO:0000256" key="1">
    <source>
        <dbReference type="SAM" id="Coils"/>
    </source>
</evidence>
<feature type="compositionally biased region" description="Basic and acidic residues" evidence="2">
    <location>
        <begin position="300"/>
        <end position="320"/>
    </location>
</feature>
<sequence>MEDEGLFDLLDRSIDPPDAGVINFKALRGLLRNILQRLHDMGETLDQQLQEAAESSEQEEEGEDELSKCMNQIQELVKENQELKDKSGIMEKEVEMLQNQLNEYVAVEDMPGILDTEKQKIMEEVRDIMGTTGPPDTSGEIKYDSLEARVQCLEGGQENILDQMNQLKTQRVESSDEPTKPEVTVSQSRDHEPEPQPYLQTDDLRDAVQKLDEEMQNVKQDLLRLEQKDSTDTEIKETPQQEDQEPPWLPGMVDLSTKMNLVFQRYENLQSIVTDLMTQKASDKPLQIAETISEVTSDDQAGHEKPETRASPPIRDHEEEQRHIENLYKSVKELDERKADKIALEIGKDIESDMQALESRIVVCDTNTVELKKDLQVLHNTFTDHEETCQKVTEKVFRELDYKVNHYELDPLKKQIKLCQTRIRKHGQPDSDSAAALKFPLKTRFSCLSCDRPVYMVTPGPCWPSVPKLPNLPTPKHHSRLRPVTNLGPCESLPTKKSMEKITMFGKNDPCTYEAHVCK</sequence>
<protein>
    <submittedName>
        <fullName evidence="4">Glutamine-rich protein 2-like isoform X1</fullName>
    </submittedName>
</protein>
<dbReference type="Proteomes" id="UP000727407">
    <property type="component" value="Unassembled WGS sequence"/>
</dbReference>
<keyword evidence="5" id="KW-1185">Reference proteome</keyword>
<dbReference type="AlphaFoldDB" id="A0A8J4TJ01"/>
<proteinExistence type="predicted"/>
<dbReference type="InterPro" id="IPR032013">
    <property type="entry name" value="DUF4795"/>
</dbReference>
<dbReference type="EMBL" id="QNUK01000282">
    <property type="protein sequence ID" value="KAF5896290.1"/>
    <property type="molecule type" value="Genomic_DNA"/>
</dbReference>
<accession>A0A8J4TJ01</accession>
<dbReference type="OrthoDB" id="5981048at2759"/>
<feature type="region of interest" description="Disordered" evidence="2">
    <location>
        <begin position="220"/>
        <end position="248"/>
    </location>
</feature>
<name>A0A8J4TJ01_CLAMG</name>
<feature type="region of interest" description="Disordered" evidence="2">
    <location>
        <begin position="296"/>
        <end position="320"/>
    </location>
</feature>